<proteinExistence type="predicted"/>
<sequence>MTRVQELRYGDLFDLAQLPPFAETDETTRVIASGEYARVQTESYYEGSRLWLDTSLGFFRVDPDVEVTVARNEHDMFASRSKP</sequence>
<dbReference type="RefSeq" id="WP_213004809.1">
    <property type="nucleotide sequence ID" value="NZ_BOQN01000007.1"/>
</dbReference>
<evidence type="ECO:0000313" key="1">
    <source>
        <dbReference type="EMBL" id="GIM88827.1"/>
    </source>
</evidence>
<dbReference type="AlphaFoldDB" id="A0A919T5N8"/>
<gene>
    <name evidence="1" type="ORF">Ato02nite_006200</name>
</gene>
<keyword evidence="2" id="KW-1185">Reference proteome</keyword>
<evidence type="ECO:0000313" key="2">
    <source>
        <dbReference type="Proteomes" id="UP000677082"/>
    </source>
</evidence>
<protein>
    <submittedName>
        <fullName evidence="1">Uncharacterized protein</fullName>
    </submittedName>
</protein>
<reference evidence="1 2" key="1">
    <citation type="submission" date="2021-03" db="EMBL/GenBank/DDBJ databases">
        <title>Whole genome shotgun sequence of Actinoplanes toevensis NBRC 105298.</title>
        <authorList>
            <person name="Komaki H."/>
            <person name="Tamura T."/>
        </authorList>
    </citation>
    <scope>NUCLEOTIDE SEQUENCE [LARGE SCALE GENOMIC DNA]</scope>
    <source>
        <strain evidence="1 2">NBRC 105298</strain>
    </source>
</reference>
<name>A0A919T5N8_9ACTN</name>
<comment type="caution">
    <text evidence="1">The sequence shown here is derived from an EMBL/GenBank/DDBJ whole genome shotgun (WGS) entry which is preliminary data.</text>
</comment>
<organism evidence="1 2">
    <name type="scientific">Paractinoplanes toevensis</name>
    <dbReference type="NCBI Taxonomy" id="571911"/>
    <lineage>
        <taxon>Bacteria</taxon>
        <taxon>Bacillati</taxon>
        <taxon>Actinomycetota</taxon>
        <taxon>Actinomycetes</taxon>
        <taxon>Micromonosporales</taxon>
        <taxon>Micromonosporaceae</taxon>
        <taxon>Paractinoplanes</taxon>
    </lineage>
</organism>
<dbReference type="EMBL" id="BOQN01000007">
    <property type="protein sequence ID" value="GIM88827.1"/>
    <property type="molecule type" value="Genomic_DNA"/>
</dbReference>
<accession>A0A919T5N8</accession>
<dbReference type="Proteomes" id="UP000677082">
    <property type="component" value="Unassembled WGS sequence"/>
</dbReference>